<dbReference type="PROSITE" id="PS50294">
    <property type="entry name" value="WD_REPEATS_REGION"/>
    <property type="match status" value="2"/>
</dbReference>
<dbReference type="InterPro" id="IPR033010">
    <property type="entry name" value="Cdc20/Fizzy"/>
</dbReference>
<dbReference type="InParanoid" id="A0A0L0HMG3"/>
<evidence type="ECO:0000313" key="11">
    <source>
        <dbReference type="Proteomes" id="UP000053201"/>
    </source>
</evidence>
<dbReference type="GO" id="GO:0034399">
    <property type="term" value="C:nuclear periphery"/>
    <property type="evidence" value="ECO:0007669"/>
    <property type="project" value="EnsemblFungi"/>
</dbReference>
<feature type="compositionally biased region" description="Polar residues" evidence="8">
    <location>
        <begin position="72"/>
        <end position="83"/>
    </location>
</feature>
<keyword evidence="2 7" id="KW-0853">WD repeat</keyword>
<dbReference type="Gene3D" id="2.130.10.10">
    <property type="entry name" value="YVTN repeat-like/Quinoprotein amine dehydrogenase"/>
    <property type="match status" value="1"/>
</dbReference>
<dbReference type="SMART" id="SM00320">
    <property type="entry name" value="WD40"/>
    <property type="match status" value="6"/>
</dbReference>
<dbReference type="GO" id="GO:0005680">
    <property type="term" value="C:anaphase-promoting complex"/>
    <property type="evidence" value="ECO:0007669"/>
    <property type="project" value="EnsemblFungi"/>
</dbReference>
<dbReference type="InterPro" id="IPR056150">
    <property type="entry name" value="WD40_CDC20-Fz"/>
</dbReference>
<keyword evidence="6" id="KW-0131">Cell cycle</keyword>
<dbReference type="GeneID" id="27686603"/>
<dbReference type="GO" id="GO:0051321">
    <property type="term" value="P:meiotic cell cycle"/>
    <property type="evidence" value="ECO:0007669"/>
    <property type="project" value="EnsemblFungi"/>
</dbReference>
<dbReference type="InterPro" id="IPR036322">
    <property type="entry name" value="WD40_repeat_dom_sf"/>
</dbReference>
<dbReference type="SUPFAM" id="SSF50978">
    <property type="entry name" value="WD40 repeat-like"/>
    <property type="match status" value="1"/>
</dbReference>
<dbReference type="GO" id="GO:0045842">
    <property type="term" value="P:positive regulation of mitotic metaphase/anaphase transition"/>
    <property type="evidence" value="ECO:0007669"/>
    <property type="project" value="EnsemblFungi"/>
</dbReference>
<dbReference type="Pfam" id="PF24807">
    <property type="entry name" value="WD40_CDC20-Fz"/>
    <property type="match status" value="1"/>
</dbReference>
<dbReference type="PANTHER" id="PTHR19918:SF8">
    <property type="entry name" value="FI02843P"/>
    <property type="match status" value="1"/>
</dbReference>
<keyword evidence="3" id="KW-0132">Cell division</keyword>
<dbReference type="EMBL" id="KQ257453">
    <property type="protein sequence ID" value="KND02601.1"/>
    <property type="molecule type" value="Genomic_DNA"/>
</dbReference>
<dbReference type="GO" id="GO:0040020">
    <property type="term" value="P:regulation of meiotic nuclear division"/>
    <property type="evidence" value="ECO:0007669"/>
    <property type="project" value="EnsemblFungi"/>
</dbReference>
<dbReference type="PROSITE" id="PS00678">
    <property type="entry name" value="WD_REPEATS_1"/>
    <property type="match status" value="1"/>
</dbReference>
<evidence type="ECO:0000256" key="6">
    <source>
        <dbReference type="ARBA" id="ARBA00023306"/>
    </source>
</evidence>
<evidence type="ECO:0000256" key="4">
    <source>
        <dbReference type="ARBA" id="ARBA00022737"/>
    </source>
</evidence>
<dbReference type="STRING" id="645134.A0A0L0HMG3"/>
<dbReference type="AlphaFoldDB" id="A0A0L0HMG3"/>
<dbReference type="InterPro" id="IPR019775">
    <property type="entry name" value="WD40_repeat_CS"/>
</dbReference>
<feature type="compositionally biased region" description="Polar residues" evidence="8">
    <location>
        <begin position="8"/>
        <end position="18"/>
    </location>
</feature>
<dbReference type="OMA" id="CSGACLN"/>
<keyword evidence="4" id="KW-0677">Repeat</keyword>
<organism evidence="10 11">
    <name type="scientific">Spizellomyces punctatus (strain DAOM BR117)</name>
    <dbReference type="NCBI Taxonomy" id="645134"/>
    <lineage>
        <taxon>Eukaryota</taxon>
        <taxon>Fungi</taxon>
        <taxon>Fungi incertae sedis</taxon>
        <taxon>Chytridiomycota</taxon>
        <taxon>Chytridiomycota incertae sedis</taxon>
        <taxon>Chytridiomycetes</taxon>
        <taxon>Spizellomycetales</taxon>
        <taxon>Spizellomycetaceae</taxon>
        <taxon>Spizellomyces</taxon>
    </lineage>
</organism>
<dbReference type="RefSeq" id="XP_016610640.1">
    <property type="nucleotide sequence ID" value="XM_016751341.1"/>
</dbReference>
<feature type="region of interest" description="Disordered" evidence="8">
    <location>
        <begin position="1"/>
        <end position="93"/>
    </location>
</feature>
<dbReference type="eggNOG" id="KOG0305">
    <property type="taxonomic scope" value="Eukaryota"/>
</dbReference>
<protein>
    <recommendedName>
        <fullName evidence="9">CDC20/Fizzy WD40 domain-containing protein</fullName>
    </recommendedName>
</protein>
<dbReference type="GO" id="GO:1990757">
    <property type="term" value="F:ubiquitin ligase activator activity"/>
    <property type="evidence" value="ECO:0007669"/>
    <property type="project" value="EnsemblFungi"/>
</dbReference>
<dbReference type="FunCoup" id="A0A0L0HMG3">
    <property type="interactions" value="653"/>
</dbReference>
<evidence type="ECO:0000256" key="8">
    <source>
        <dbReference type="SAM" id="MobiDB-lite"/>
    </source>
</evidence>
<dbReference type="GO" id="GO:0007094">
    <property type="term" value="P:mitotic spindle assembly checkpoint signaling"/>
    <property type="evidence" value="ECO:0007669"/>
    <property type="project" value="EnsemblFungi"/>
</dbReference>
<feature type="repeat" description="WD" evidence="7">
    <location>
        <begin position="272"/>
        <end position="313"/>
    </location>
</feature>
<dbReference type="GO" id="GO:0051301">
    <property type="term" value="P:cell division"/>
    <property type="evidence" value="ECO:0007669"/>
    <property type="project" value="UniProtKB-KW"/>
</dbReference>
<proteinExistence type="inferred from homology"/>
<name>A0A0L0HMG3_SPIPD</name>
<dbReference type="GO" id="GO:0031145">
    <property type="term" value="P:anaphase-promoting complex-dependent catabolic process"/>
    <property type="evidence" value="ECO:0007669"/>
    <property type="project" value="EnsemblFungi"/>
</dbReference>
<dbReference type="PROSITE" id="PS50082">
    <property type="entry name" value="WD_REPEATS_2"/>
    <property type="match status" value="3"/>
</dbReference>
<evidence type="ECO:0000256" key="3">
    <source>
        <dbReference type="ARBA" id="ARBA00022618"/>
    </source>
</evidence>
<reference evidence="10 11" key="1">
    <citation type="submission" date="2009-08" db="EMBL/GenBank/DDBJ databases">
        <title>The Genome Sequence of Spizellomyces punctatus strain DAOM BR117.</title>
        <authorList>
            <consortium name="The Broad Institute Genome Sequencing Platform"/>
            <person name="Russ C."/>
            <person name="Cuomo C."/>
            <person name="Shea T."/>
            <person name="Young S.K."/>
            <person name="Zeng Q."/>
            <person name="Koehrsen M."/>
            <person name="Haas B."/>
            <person name="Borodovsky M."/>
            <person name="Guigo R."/>
            <person name="Alvarado L."/>
            <person name="Berlin A."/>
            <person name="Bochicchio J."/>
            <person name="Borenstein D."/>
            <person name="Chapman S."/>
            <person name="Chen Z."/>
            <person name="Engels R."/>
            <person name="Freedman E."/>
            <person name="Gellesch M."/>
            <person name="Goldberg J."/>
            <person name="Griggs A."/>
            <person name="Gujja S."/>
            <person name="Heiman D."/>
            <person name="Hepburn T."/>
            <person name="Howarth C."/>
            <person name="Jen D."/>
            <person name="Larson L."/>
            <person name="Lewis B."/>
            <person name="Mehta T."/>
            <person name="Park D."/>
            <person name="Pearson M."/>
            <person name="Roberts A."/>
            <person name="Saif S."/>
            <person name="Shenoy N."/>
            <person name="Sisk P."/>
            <person name="Stolte C."/>
            <person name="Sykes S."/>
            <person name="Thomson T."/>
            <person name="Walk T."/>
            <person name="White J."/>
            <person name="Yandava C."/>
            <person name="Burger G."/>
            <person name="Gray M.W."/>
            <person name="Holland P.W.H."/>
            <person name="King N."/>
            <person name="Lang F.B.F."/>
            <person name="Roger A.J."/>
            <person name="Ruiz-Trillo I."/>
            <person name="Lander E."/>
            <person name="Nusbaum C."/>
        </authorList>
    </citation>
    <scope>NUCLEOTIDE SEQUENCE [LARGE SCALE GENOMIC DNA]</scope>
    <source>
        <strain evidence="10 11">DAOM BR117</strain>
    </source>
</reference>
<feature type="repeat" description="WD" evidence="7">
    <location>
        <begin position="355"/>
        <end position="396"/>
    </location>
</feature>
<dbReference type="GO" id="GO:1905786">
    <property type="term" value="P:positive regulation of anaphase-promoting complex-dependent catabolic process"/>
    <property type="evidence" value="ECO:0007669"/>
    <property type="project" value="EnsemblFungi"/>
</dbReference>
<dbReference type="FunFam" id="2.130.10.10:FF:000098">
    <property type="entry name" value="WD repeat-containing protein slp1"/>
    <property type="match status" value="1"/>
</dbReference>
<dbReference type="PANTHER" id="PTHR19918">
    <property type="entry name" value="CELL DIVISION CYCLE 20 CDC20 FIZZY -RELATED"/>
    <property type="match status" value="1"/>
</dbReference>
<feature type="compositionally biased region" description="Basic and acidic residues" evidence="8">
    <location>
        <begin position="24"/>
        <end position="33"/>
    </location>
</feature>
<feature type="repeat" description="WD" evidence="7">
    <location>
        <begin position="485"/>
        <end position="518"/>
    </location>
</feature>
<sequence>MPPPSISKDLQTGLNPMSPQIARRVRETMETPRRKSTAGRIAGTPTRSFADRLHVHGRTPTRPSAGGASPSVAHTRSPRSYNATGLGHSPRSSVISGRNAENFIKQRLGVAAVSPSGGGKRGKAKERMYDRFVPSQDAIDRASSQFNIRDTTDRQKLKTLDPDTLAYQEQVAKACGVALDKRILAFNAEPPAAQRQDFRTSWSRPLRKPNSTVAARRVKSEPEKVLDAPGLSDDFYLNLIDWSANNMLAIALDNTVYLWNGNTGKTAPLCSVTREDTYVASLQWAPDGSHLAVGLSEGDIEIWSLESLKKMRTMRGRASRVGVLAWDTNVLSSGARDGSIWNHDVRLANHRVASLLSHESDVCGLKWRPDGQFLASGGNDNQVVIWDARSSLPKFTKAEHTAAVKALAWCPWQLNTLATGGGSHDRTVHFWNVSTTGKIASVDTGSQVTSILWSLEYKEFFTSHGFPNNHLSIWKYPSLTKIGDLEGHDARVLHTALSPDGQTVATGASDENLKFWKIWEAKKKGGKCGKSVGEKDVEDELVNAYRRMAIR</sequence>
<evidence type="ECO:0000256" key="5">
    <source>
        <dbReference type="ARBA" id="ARBA00022776"/>
    </source>
</evidence>
<keyword evidence="5" id="KW-0498">Mitosis</keyword>
<dbReference type="VEuPathDB" id="FungiDB:SPPG_03056"/>
<evidence type="ECO:0000256" key="2">
    <source>
        <dbReference type="ARBA" id="ARBA00022574"/>
    </source>
</evidence>
<dbReference type="GO" id="GO:1990333">
    <property type="term" value="C:mitotic checkpoint complex, CDC20-MAD2 subcomplex"/>
    <property type="evidence" value="ECO:0007669"/>
    <property type="project" value="EnsemblFungi"/>
</dbReference>
<evidence type="ECO:0000313" key="10">
    <source>
        <dbReference type="EMBL" id="KND02601.1"/>
    </source>
</evidence>
<keyword evidence="11" id="KW-1185">Reference proteome</keyword>
<comment type="similarity">
    <text evidence="1">Belongs to the WD repeat CDC20/Fizzy family.</text>
</comment>
<dbReference type="InterPro" id="IPR001680">
    <property type="entry name" value="WD40_rpt"/>
</dbReference>
<dbReference type="GO" id="GO:0010997">
    <property type="term" value="F:anaphase-promoting complex binding"/>
    <property type="evidence" value="ECO:0007669"/>
    <property type="project" value="EnsemblFungi"/>
</dbReference>
<accession>A0A0L0HMG3</accession>
<dbReference type="OrthoDB" id="10263272at2759"/>
<dbReference type="Proteomes" id="UP000053201">
    <property type="component" value="Unassembled WGS sequence"/>
</dbReference>
<dbReference type="InterPro" id="IPR015943">
    <property type="entry name" value="WD40/YVTN_repeat-like_dom_sf"/>
</dbReference>
<feature type="domain" description="CDC20/Fizzy WD40" evidence="9">
    <location>
        <begin position="226"/>
        <end position="516"/>
    </location>
</feature>
<gene>
    <name evidence="10" type="ORF">SPPG_03056</name>
</gene>
<evidence type="ECO:0000259" key="9">
    <source>
        <dbReference type="Pfam" id="PF24807"/>
    </source>
</evidence>
<evidence type="ECO:0000256" key="7">
    <source>
        <dbReference type="PROSITE-ProRule" id="PRU00221"/>
    </source>
</evidence>
<evidence type="ECO:0000256" key="1">
    <source>
        <dbReference type="ARBA" id="ARBA00006445"/>
    </source>
</evidence>